<keyword evidence="3" id="KW-0677">Repeat</keyword>
<protein>
    <submittedName>
        <fullName evidence="5">Uncharacterized protein</fullName>
    </submittedName>
</protein>
<proteinExistence type="predicted"/>
<gene>
    <name evidence="5" type="ORF">NP493_960g02018</name>
</gene>
<evidence type="ECO:0000256" key="1">
    <source>
        <dbReference type="ARBA" id="ARBA00022468"/>
    </source>
</evidence>
<feature type="compositionally biased region" description="Basic and acidic residues" evidence="4">
    <location>
        <begin position="49"/>
        <end position="65"/>
    </location>
</feature>
<organism evidence="5 6">
    <name type="scientific">Ridgeia piscesae</name>
    <name type="common">Tubeworm</name>
    <dbReference type="NCBI Taxonomy" id="27915"/>
    <lineage>
        <taxon>Eukaryota</taxon>
        <taxon>Metazoa</taxon>
        <taxon>Spiralia</taxon>
        <taxon>Lophotrochozoa</taxon>
        <taxon>Annelida</taxon>
        <taxon>Polychaeta</taxon>
        <taxon>Sedentaria</taxon>
        <taxon>Canalipalpata</taxon>
        <taxon>Sabellida</taxon>
        <taxon>Siboglinidae</taxon>
        <taxon>Ridgeia</taxon>
    </lineage>
</organism>
<evidence type="ECO:0000256" key="3">
    <source>
        <dbReference type="ARBA" id="ARBA00022737"/>
    </source>
</evidence>
<name>A0AAD9KJT9_RIDPI</name>
<evidence type="ECO:0000256" key="4">
    <source>
        <dbReference type="SAM" id="MobiDB-lite"/>
    </source>
</evidence>
<dbReference type="EMBL" id="JAODUO010000960">
    <property type="protein sequence ID" value="KAK2172454.1"/>
    <property type="molecule type" value="Genomic_DNA"/>
</dbReference>
<keyword evidence="1" id="KW-0343">GTPase activation</keyword>
<dbReference type="AlphaFoldDB" id="A0AAD9KJT9"/>
<dbReference type="GO" id="GO:0006913">
    <property type="term" value="P:nucleocytoplasmic transport"/>
    <property type="evidence" value="ECO:0007669"/>
    <property type="project" value="TreeGrafter"/>
</dbReference>
<keyword evidence="6" id="KW-1185">Reference proteome</keyword>
<evidence type="ECO:0000256" key="2">
    <source>
        <dbReference type="ARBA" id="ARBA00022614"/>
    </source>
</evidence>
<dbReference type="PANTHER" id="PTHR24113">
    <property type="entry name" value="RAN GTPASE-ACTIVATING PROTEIN 1"/>
    <property type="match status" value="1"/>
</dbReference>
<keyword evidence="2" id="KW-0433">Leucine-rich repeat</keyword>
<sequence>MVAQLVSALTDLEKTEVAQIVQAESDRVRASQRAAIEDRIRKLASPPSESDRVRASQRAKEEEQVRQLACPPRGSEDTEEDKSKRCVEVFKFLKQLKQPQLWRSVAGLFVGEDGELDLAYAVSPDDLPALKYILESGAARGITYLSLDHNNLTGAASSAALAECLRQATWLKKLSLHQCDLRKDDVDVILPAIATIAGLKVLWLSENYLDDVTARSVVSVVLRSLPQMVHLSLSRNEVTKRGVTTLRTMTTPRPGLYLPTLDLQYPAGDDRSGTVAWWERYLARVRGVVSDLRTRPGDWALDLARLKTREQEAVDKIQRLS</sequence>
<dbReference type="Gene3D" id="3.80.10.10">
    <property type="entry name" value="Ribonuclease Inhibitor"/>
    <property type="match status" value="1"/>
</dbReference>
<comment type="caution">
    <text evidence="5">The sequence shown here is derived from an EMBL/GenBank/DDBJ whole genome shotgun (WGS) entry which is preliminary data.</text>
</comment>
<dbReference type="GO" id="GO:0005634">
    <property type="term" value="C:nucleus"/>
    <property type="evidence" value="ECO:0007669"/>
    <property type="project" value="TreeGrafter"/>
</dbReference>
<dbReference type="InterPro" id="IPR027038">
    <property type="entry name" value="RanGap"/>
</dbReference>
<dbReference type="GO" id="GO:0005096">
    <property type="term" value="F:GTPase activator activity"/>
    <property type="evidence" value="ECO:0007669"/>
    <property type="project" value="UniProtKB-KW"/>
</dbReference>
<dbReference type="PANTHER" id="PTHR24113:SF12">
    <property type="entry name" value="RAN GTPASE-ACTIVATING PROTEIN 1"/>
    <property type="match status" value="1"/>
</dbReference>
<feature type="region of interest" description="Disordered" evidence="4">
    <location>
        <begin position="39"/>
        <end position="81"/>
    </location>
</feature>
<evidence type="ECO:0000313" key="6">
    <source>
        <dbReference type="Proteomes" id="UP001209878"/>
    </source>
</evidence>
<dbReference type="GO" id="GO:0005829">
    <property type="term" value="C:cytosol"/>
    <property type="evidence" value="ECO:0007669"/>
    <property type="project" value="TreeGrafter"/>
</dbReference>
<evidence type="ECO:0000313" key="5">
    <source>
        <dbReference type="EMBL" id="KAK2172454.1"/>
    </source>
</evidence>
<dbReference type="SUPFAM" id="SSF52047">
    <property type="entry name" value="RNI-like"/>
    <property type="match status" value="1"/>
</dbReference>
<dbReference type="InterPro" id="IPR032675">
    <property type="entry name" value="LRR_dom_sf"/>
</dbReference>
<dbReference type="GO" id="GO:0031267">
    <property type="term" value="F:small GTPase binding"/>
    <property type="evidence" value="ECO:0007669"/>
    <property type="project" value="TreeGrafter"/>
</dbReference>
<reference evidence="5" key="1">
    <citation type="journal article" date="2023" name="Mol. Biol. Evol.">
        <title>Third-Generation Sequencing Reveals the Adaptive Role of the Epigenome in Three Deep-Sea Polychaetes.</title>
        <authorList>
            <person name="Perez M."/>
            <person name="Aroh O."/>
            <person name="Sun Y."/>
            <person name="Lan Y."/>
            <person name="Juniper S.K."/>
            <person name="Young C.R."/>
            <person name="Angers B."/>
            <person name="Qian P.Y."/>
        </authorList>
    </citation>
    <scope>NUCLEOTIDE SEQUENCE</scope>
    <source>
        <strain evidence="5">R07B-5</strain>
    </source>
</reference>
<dbReference type="GO" id="GO:0048471">
    <property type="term" value="C:perinuclear region of cytoplasm"/>
    <property type="evidence" value="ECO:0007669"/>
    <property type="project" value="TreeGrafter"/>
</dbReference>
<accession>A0AAD9KJT9</accession>
<dbReference type="Proteomes" id="UP001209878">
    <property type="component" value="Unassembled WGS sequence"/>
</dbReference>